<feature type="domain" description="PRD" evidence="4">
    <location>
        <begin position="304"/>
        <end position="411"/>
    </location>
</feature>
<dbReference type="InterPro" id="IPR002178">
    <property type="entry name" value="PTS_EIIA_type-2_dom"/>
</dbReference>
<reference evidence="6" key="1">
    <citation type="submission" date="2016-10" db="EMBL/GenBank/DDBJ databases">
        <authorList>
            <person name="Varghese N."/>
            <person name="Submissions S."/>
        </authorList>
    </citation>
    <scope>NUCLEOTIDE SEQUENCE [LARGE SCALE GENOMIC DNA]</scope>
    <source>
        <strain evidence="6">DSM 19181</strain>
    </source>
</reference>
<dbReference type="SUPFAM" id="SSF46785">
    <property type="entry name" value="Winged helix' DNA-binding domain"/>
    <property type="match status" value="2"/>
</dbReference>
<keyword evidence="1" id="KW-0677">Repeat</keyword>
<evidence type="ECO:0000259" key="2">
    <source>
        <dbReference type="PROSITE" id="PS51094"/>
    </source>
</evidence>
<evidence type="ECO:0000259" key="4">
    <source>
        <dbReference type="PROSITE" id="PS51372"/>
    </source>
</evidence>
<feature type="domain" description="PTS EIIB type-2" evidence="3">
    <location>
        <begin position="415"/>
        <end position="506"/>
    </location>
</feature>
<accession>A0A1G8V705</accession>
<gene>
    <name evidence="5" type="ORF">SAMN04488098_100170</name>
</gene>
<dbReference type="AlphaFoldDB" id="A0A1G8V705"/>
<dbReference type="Pfam" id="PF00359">
    <property type="entry name" value="PTS_EIIA_2"/>
    <property type="match status" value="1"/>
</dbReference>
<dbReference type="Gene3D" id="3.40.930.10">
    <property type="entry name" value="Mannitol-specific EII, Chain A"/>
    <property type="match status" value="1"/>
</dbReference>
<dbReference type="GO" id="GO:0009401">
    <property type="term" value="P:phosphoenolpyruvate-dependent sugar phosphotransferase system"/>
    <property type="evidence" value="ECO:0007669"/>
    <property type="project" value="InterPro"/>
</dbReference>
<protein>
    <submittedName>
        <fullName evidence="5">Lichenan operon transcriptional antiterminator</fullName>
    </submittedName>
</protein>
<dbReference type="PANTHER" id="PTHR30185:SF13">
    <property type="entry name" value="LICABCH OPERON REGULATOR-RELATED"/>
    <property type="match status" value="1"/>
</dbReference>
<dbReference type="CDD" id="cd05568">
    <property type="entry name" value="PTS_IIB_bgl_like"/>
    <property type="match status" value="1"/>
</dbReference>
<dbReference type="OrthoDB" id="3239954at2"/>
<dbReference type="STRING" id="426701.SAMN04488098_100170"/>
<dbReference type="Gene3D" id="1.10.1790.10">
    <property type="entry name" value="PRD domain"/>
    <property type="match status" value="2"/>
</dbReference>
<evidence type="ECO:0000256" key="1">
    <source>
        <dbReference type="ARBA" id="ARBA00022737"/>
    </source>
</evidence>
<dbReference type="Pfam" id="PF00874">
    <property type="entry name" value="PRD"/>
    <property type="match status" value="2"/>
</dbReference>
<dbReference type="PROSITE" id="PS51094">
    <property type="entry name" value="PTS_EIIA_TYPE_2"/>
    <property type="match status" value="1"/>
</dbReference>
<keyword evidence="6" id="KW-1185">Reference proteome</keyword>
<dbReference type="RefSeq" id="WP_091264076.1">
    <property type="nucleotide sequence ID" value="NZ_FNFK01000001.1"/>
</dbReference>
<dbReference type="InterPro" id="IPR013011">
    <property type="entry name" value="PTS_EIIB_2"/>
</dbReference>
<proteinExistence type="predicted"/>
<dbReference type="PROSITE" id="PS51372">
    <property type="entry name" value="PRD_2"/>
    <property type="match status" value="2"/>
</dbReference>
<dbReference type="CDD" id="cd00211">
    <property type="entry name" value="PTS_IIA_fru"/>
    <property type="match status" value="1"/>
</dbReference>
<dbReference type="PROSITE" id="PS51099">
    <property type="entry name" value="PTS_EIIB_TYPE_2"/>
    <property type="match status" value="1"/>
</dbReference>
<dbReference type="InterPro" id="IPR036388">
    <property type="entry name" value="WH-like_DNA-bd_sf"/>
</dbReference>
<dbReference type="InterPro" id="IPR011608">
    <property type="entry name" value="PRD"/>
</dbReference>
<evidence type="ECO:0000313" key="6">
    <source>
        <dbReference type="Proteomes" id="UP000199433"/>
    </source>
</evidence>
<dbReference type="InterPro" id="IPR013196">
    <property type="entry name" value="HTH_11"/>
</dbReference>
<evidence type="ECO:0000259" key="3">
    <source>
        <dbReference type="PROSITE" id="PS51099"/>
    </source>
</evidence>
<name>A0A1G8V705_9LACT</name>
<dbReference type="GO" id="GO:0008982">
    <property type="term" value="F:protein-N(PI)-phosphohistidine-sugar phosphotransferase activity"/>
    <property type="evidence" value="ECO:0007669"/>
    <property type="project" value="InterPro"/>
</dbReference>
<dbReference type="SUPFAM" id="SSF63520">
    <property type="entry name" value="PTS-regulatory domain, PRD"/>
    <property type="match status" value="2"/>
</dbReference>
<dbReference type="PANTHER" id="PTHR30185">
    <property type="entry name" value="CRYPTIC BETA-GLUCOSIDE BGL OPERON ANTITERMINATOR"/>
    <property type="match status" value="1"/>
</dbReference>
<dbReference type="InterPro" id="IPR036390">
    <property type="entry name" value="WH_DNA-bd_sf"/>
</dbReference>
<feature type="domain" description="PRD" evidence="4">
    <location>
        <begin position="188"/>
        <end position="295"/>
    </location>
</feature>
<dbReference type="SUPFAM" id="SSF55804">
    <property type="entry name" value="Phoshotransferase/anion transport protein"/>
    <property type="match status" value="1"/>
</dbReference>
<sequence length="646" mass="73594">MESRTDRILKELMGSDRPLTGSYLASKLEVTSRTVREDIKALNDELAGHGAEIIAKRGRGYDLIIEDSASFRSFLNELIQSYASEESIPTTPDSRIYYMLKRLLLSESYIKADDLAEEMHVSKSTLQSDLKILRSIFEKHDLQVDSKPNYGMILTGYELNRRFAMSEYLFNRNSSSPDLIWMDQLAKIVGLSNDKMNEVWIVLLDELRENQISLSDIAINNLFVHISIAYKRISEGHHVALVQQEIQDIEMKKEFTVAEQLIGKIEETLGVDFPKVEIIYIAIHLMGTKLVTENQLHTNDVQQIIDEKIISLTENMLNAVEDRYALGISEDEELKLGLGLHLKPAMNRYKFNMNIRNPMLEDIKNNYPLAFEAGIIASLALNEELGVSIDENEVAYIALHIGAAIERKKVQNRPKTCYIVCASGVGSAQLIRYRVEAEFRSLIKVLGVTEFYKVKDITFEDTDFIISSVPIKETLPVPVIEVNAILGSKDLVRIDQFVSSNKDKVLDYLPERNVFLNKSLNSQKEVIDFLASHASQVDSLPDHYKQLIYDREEIAPTAYGNMIAVPHPISPQSKQTFLTICTLKRPIDWGERKVQFVCLLNVKKDSQENLRDLYDILGRIVNDSALIQRLLSARSYQEFISYLITD</sequence>
<organism evidence="5 6">
    <name type="scientific">Alkalibacterium thalassium</name>
    <dbReference type="NCBI Taxonomy" id="426701"/>
    <lineage>
        <taxon>Bacteria</taxon>
        <taxon>Bacillati</taxon>
        <taxon>Bacillota</taxon>
        <taxon>Bacilli</taxon>
        <taxon>Lactobacillales</taxon>
        <taxon>Carnobacteriaceae</taxon>
        <taxon>Alkalibacterium</taxon>
    </lineage>
</organism>
<dbReference type="Gene3D" id="1.10.10.10">
    <property type="entry name" value="Winged helix-like DNA-binding domain superfamily/Winged helix DNA-binding domain"/>
    <property type="match status" value="2"/>
</dbReference>
<dbReference type="EMBL" id="FNFK01000001">
    <property type="protein sequence ID" value="SDJ61813.1"/>
    <property type="molecule type" value="Genomic_DNA"/>
</dbReference>
<dbReference type="InterPro" id="IPR050661">
    <property type="entry name" value="BglG_antiterminators"/>
</dbReference>
<dbReference type="GO" id="GO:0006355">
    <property type="term" value="P:regulation of DNA-templated transcription"/>
    <property type="evidence" value="ECO:0007669"/>
    <property type="project" value="InterPro"/>
</dbReference>
<dbReference type="InterPro" id="IPR016152">
    <property type="entry name" value="PTrfase/Anion_transptr"/>
</dbReference>
<dbReference type="InterPro" id="IPR036634">
    <property type="entry name" value="PRD_sf"/>
</dbReference>
<dbReference type="Gene3D" id="3.40.50.2300">
    <property type="match status" value="1"/>
</dbReference>
<evidence type="ECO:0000313" key="5">
    <source>
        <dbReference type="EMBL" id="SDJ61813.1"/>
    </source>
</evidence>
<dbReference type="Pfam" id="PF08279">
    <property type="entry name" value="HTH_11"/>
    <property type="match status" value="2"/>
</dbReference>
<dbReference type="Proteomes" id="UP000199433">
    <property type="component" value="Unassembled WGS sequence"/>
</dbReference>
<feature type="domain" description="PTS EIIA type-2" evidence="2">
    <location>
        <begin position="507"/>
        <end position="646"/>
    </location>
</feature>